<feature type="domain" description="Hepatitis TT virus Orf2/Gyrovirus Vp2 N-terminal" evidence="2">
    <location>
        <begin position="22"/>
        <end position="56"/>
    </location>
</feature>
<evidence type="ECO:0000256" key="1">
    <source>
        <dbReference type="SAM" id="MobiDB-lite"/>
    </source>
</evidence>
<sequence>MDGATADDCSDFPDLAHPLKFRQAEAKWKRGVSLAHSQFCLCGDFLSHFKWPSGRGAGGDPGDHAGGVDASTSTGEEDITGHTGDGEGDISDLELLQ</sequence>
<feature type="region of interest" description="Disordered" evidence="1">
    <location>
        <begin position="53"/>
        <end position="97"/>
    </location>
</feature>
<dbReference type="Pfam" id="PF02957">
    <property type="entry name" value="TT_ORF2-like"/>
    <property type="match status" value="1"/>
</dbReference>
<protein>
    <submittedName>
        <fullName evidence="3">ORF2</fullName>
    </submittedName>
</protein>
<organism evidence="3">
    <name type="scientific">Torque teno Leptonychotes weddellii virus-1</name>
    <dbReference type="NCBI Taxonomy" id="2012676"/>
    <lineage>
        <taxon>Viruses</taxon>
        <taxon>Monodnaviria</taxon>
        <taxon>Shotokuvirae</taxon>
        <taxon>Commensaviricota</taxon>
        <taxon>Cardeaviricetes</taxon>
        <taxon>Sanitavirales</taxon>
        <taxon>Anelloviridae</taxon>
        <taxon>Lambdatorquevirus</taxon>
        <taxon>Lambdatorquevirus phoci5</taxon>
    </lineage>
</organism>
<dbReference type="InterPro" id="IPR004118">
    <property type="entry name" value="HEV_TT_vir_Orf2/Gyrovir_Vp2_N"/>
</dbReference>
<accession>A0A1Z2RVQ5</accession>
<reference evidence="3" key="1">
    <citation type="journal article" date="2017" name="Virus Evol.">
        <title>Diverse and highly recombinant anelloviruses associated with Weddell seals in Antarctica.</title>
        <authorList>
            <person name="Fahsbender E."/>
            <person name="Burns J.M."/>
            <person name="Kim S."/>
            <person name="Kraberger S."/>
            <person name="Frankfurter G."/>
            <person name="Eilers A."/>
            <person name="Shero M."/>
            <person name="Beltran R."/>
            <person name="Kirkham A."/>
            <person name="McCorkell R."/>
            <person name="Berngartt R."/>
            <person name="Male M.F."/>
            <person name="Ballard G."/>
            <person name="Ainley D.G."/>
            <person name="Breitbart M."/>
            <person name="Varsani A."/>
        </authorList>
    </citation>
    <scope>NUCLEOTIDE SEQUENCE</scope>
    <source>
        <strain evidence="3">TTLwV-1_gt13_wsp12</strain>
    </source>
</reference>
<feature type="compositionally biased region" description="Acidic residues" evidence="1">
    <location>
        <begin position="86"/>
        <end position="97"/>
    </location>
</feature>
<proteinExistence type="predicted"/>
<dbReference type="EMBL" id="KY246527">
    <property type="protein sequence ID" value="ASA48682.1"/>
    <property type="molecule type" value="Genomic_DNA"/>
</dbReference>
<evidence type="ECO:0000259" key="2">
    <source>
        <dbReference type="Pfam" id="PF02957"/>
    </source>
</evidence>
<evidence type="ECO:0000313" key="3">
    <source>
        <dbReference type="EMBL" id="ASA48682.1"/>
    </source>
</evidence>
<name>A0A1Z2RVQ5_9VIRU</name>